<keyword evidence="10" id="KW-0732">Signal</keyword>
<comment type="catalytic activity">
    <reaction evidence="1">
        <text>ATP + protein L-histidine = ADP + protein N-phospho-L-histidine.</text>
        <dbReference type="EC" id="2.7.13.3"/>
    </reaction>
</comment>
<feature type="transmembrane region" description="Helical" evidence="9">
    <location>
        <begin position="308"/>
        <end position="331"/>
    </location>
</feature>
<dbReference type="PANTHER" id="PTHR43065:SF10">
    <property type="entry name" value="PEROXIDE STRESS-ACTIVATED HISTIDINE KINASE MAK3"/>
    <property type="match status" value="1"/>
</dbReference>
<keyword evidence="9" id="KW-0812">Transmembrane</keyword>
<dbReference type="InterPro" id="IPR036097">
    <property type="entry name" value="HisK_dim/P_sf"/>
</dbReference>
<dbReference type="InterPro" id="IPR053527">
    <property type="entry name" value="Tetrathionate_sensor_kinase"/>
</dbReference>
<reference evidence="12 13" key="1">
    <citation type="submission" date="2018-06" db="EMBL/GenBank/DDBJ databases">
        <authorList>
            <consortium name="Pathogen Informatics"/>
            <person name="Doyle S."/>
        </authorList>
    </citation>
    <scope>NUCLEOTIDE SEQUENCE [LARGE SCALE GENOMIC DNA]</scope>
    <source>
        <strain evidence="12 13">NCTC11694</strain>
    </source>
</reference>
<feature type="signal peptide" evidence="10">
    <location>
        <begin position="1"/>
        <end position="30"/>
    </location>
</feature>
<evidence type="ECO:0000256" key="9">
    <source>
        <dbReference type="SAM" id="Phobius"/>
    </source>
</evidence>
<dbReference type="SMART" id="SM00387">
    <property type="entry name" value="HATPase_c"/>
    <property type="match status" value="1"/>
</dbReference>
<dbReference type="PROSITE" id="PS50109">
    <property type="entry name" value="HIS_KIN"/>
    <property type="match status" value="1"/>
</dbReference>
<dbReference type="InterPro" id="IPR003661">
    <property type="entry name" value="HisK_dim/P_dom"/>
</dbReference>
<keyword evidence="7" id="KW-0067">ATP-binding</keyword>
<evidence type="ECO:0000256" key="8">
    <source>
        <dbReference type="ARBA" id="ARBA00023012"/>
    </source>
</evidence>
<keyword evidence="5" id="KW-0547">Nucleotide-binding</keyword>
<evidence type="ECO:0000256" key="5">
    <source>
        <dbReference type="ARBA" id="ARBA00022741"/>
    </source>
</evidence>
<evidence type="ECO:0000256" key="3">
    <source>
        <dbReference type="ARBA" id="ARBA00022553"/>
    </source>
</evidence>
<comment type="caution">
    <text evidence="12">The sequence shown here is derived from an EMBL/GenBank/DDBJ whole genome shotgun (WGS) entry which is preliminary data.</text>
</comment>
<dbReference type="GO" id="GO:0000155">
    <property type="term" value="F:phosphorelay sensor kinase activity"/>
    <property type="evidence" value="ECO:0007669"/>
    <property type="project" value="InterPro"/>
</dbReference>
<accession>A0A7H4LSK4</accession>
<dbReference type="NCBIfam" id="NF040750">
    <property type="entry name" value="tetrathio_HK"/>
    <property type="match status" value="1"/>
</dbReference>
<dbReference type="InterPro" id="IPR005467">
    <property type="entry name" value="His_kinase_dom"/>
</dbReference>
<dbReference type="Gene3D" id="3.30.565.10">
    <property type="entry name" value="Histidine kinase-like ATPase, C-terminal domain"/>
    <property type="match status" value="1"/>
</dbReference>
<dbReference type="InterPro" id="IPR036890">
    <property type="entry name" value="HATPase_C_sf"/>
</dbReference>
<keyword evidence="3" id="KW-0597">Phosphoprotein</keyword>
<dbReference type="SUPFAM" id="SSF53850">
    <property type="entry name" value="Periplasmic binding protein-like II"/>
    <property type="match status" value="1"/>
</dbReference>
<dbReference type="SUPFAM" id="SSF55874">
    <property type="entry name" value="ATPase domain of HSP90 chaperone/DNA topoisomerase II/histidine kinase"/>
    <property type="match status" value="1"/>
</dbReference>
<evidence type="ECO:0000256" key="2">
    <source>
        <dbReference type="ARBA" id="ARBA00012438"/>
    </source>
</evidence>
<evidence type="ECO:0000259" key="11">
    <source>
        <dbReference type="PROSITE" id="PS50109"/>
    </source>
</evidence>
<dbReference type="PANTHER" id="PTHR43065">
    <property type="entry name" value="SENSOR HISTIDINE KINASE"/>
    <property type="match status" value="1"/>
</dbReference>
<protein>
    <recommendedName>
        <fullName evidence="2">histidine kinase</fullName>
        <ecNumber evidence="2">2.7.13.3</ecNumber>
    </recommendedName>
</protein>
<dbReference type="InterPro" id="IPR003594">
    <property type="entry name" value="HATPase_dom"/>
</dbReference>
<dbReference type="SMART" id="SM00388">
    <property type="entry name" value="HisKA"/>
    <property type="match status" value="1"/>
</dbReference>
<proteinExistence type="predicted"/>
<dbReference type="Proteomes" id="UP000255050">
    <property type="component" value="Unassembled WGS sequence"/>
</dbReference>
<dbReference type="SUPFAM" id="SSF47384">
    <property type="entry name" value="Homodimeric domain of signal transducing histidine kinase"/>
    <property type="match status" value="1"/>
</dbReference>
<dbReference type="Pfam" id="PF02518">
    <property type="entry name" value="HATPase_c"/>
    <property type="match status" value="1"/>
</dbReference>
<keyword evidence="8" id="KW-0902">Two-component regulatory system</keyword>
<dbReference type="Gene3D" id="3.40.190.10">
    <property type="entry name" value="Periplasmic binding protein-like II"/>
    <property type="match status" value="2"/>
</dbReference>
<dbReference type="Gene3D" id="1.10.287.130">
    <property type="match status" value="1"/>
</dbReference>
<dbReference type="PRINTS" id="PR00344">
    <property type="entry name" value="BCTRLSENSOR"/>
</dbReference>
<dbReference type="CDD" id="cd00082">
    <property type="entry name" value="HisKA"/>
    <property type="match status" value="1"/>
</dbReference>
<name>A0A7H4LSK4_9ENTR</name>
<dbReference type="EMBL" id="UGJR01000002">
    <property type="protein sequence ID" value="STR39130.1"/>
    <property type="molecule type" value="Genomic_DNA"/>
</dbReference>
<dbReference type="EC" id="2.7.13.3" evidence="2"/>
<evidence type="ECO:0000313" key="12">
    <source>
        <dbReference type="EMBL" id="STR39130.1"/>
    </source>
</evidence>
<evidence type="ECO:0000313" key="13">
    <source>
        <dbReference type="Proteomes" id="UP000255050"/>
    </source>
</evidence>
<dbReference type="GO" id="GO:0005524">
    <property type="term" value="F:ATP binding"/>
    <property type="evidence" value="ECO:0007669"/>
    <property type="project" value="UniProtKB-KW"/>
</dbReference>
<feature type="domain" description="Histidine kinase" evidence="11">
    <location>
        <begin position="367"/>
        <end position="584"/>
    </location>
</feature>
<evidence type="ECO:0000256" key="4">
    <source>
        <dbReference type="ARBA" id="ARBA00022679"/>
    </source>
</evidence>
<gene>
    <name evidence="12" type="primary">fixL</name>
    <name evidence="12" type="ORF">NCTC11694_00267</name>
</gene>
<dbReference type="Pfam" id="PF12974">
    <property type="entry name" value="Phosphonate-bd"/>
    <property type="match status" value="1"/>
</dbReference>
<dbReference type="InterPro" id="IPR004358">
    <property type="entry name" value="Sig_transdc_His_kin-like_C"/>
</dbReference>
<organism evidence="12 13">
    <name type="scientific">Klebsiella michiganensis</name>
    <dbReference type="NCBI Taxonomy" id="1134687"/>
    <lineage>
        <taxon>Bacteria</taxon>
        <taxon>Pseudomonadati</taxon>
        <taxon>Pseudomonadota</taxon>
        <taxon>Gammaproteobacteria</taxon>
        <taxon>Enterobacterales</taxon>
        <taxon>Enterobacteriaceae</taxon>
        <taxon>Klebsiella/Raoultella group</taxon>
        <taxon>Klebsiella</taxon>
    </lineage>
</organism>
<keyword evidence="9" id="KW-1133">Transmembrane helix</keyword>
<keyword evidence="9" id="KW-0472">Membrane</keyword>
<evidence type="ECO:0000256" key="7">
    <source>
        <dbReference type="ARBA" id="ARBA00022840"/>
    </source>
</evidence>
<evidence type="ECO:0000256" key="1">
    <source>
        <dbReference type="ARBA" id="ARBA00000085"/>
    </source>
</evidence>
<feature type="chain" id="PRO_5028900964" description="histidine kinase" evidence="10">
    <location>
        <begin position="31"/>
        <end position="596"/>
    </location>
</feature>
<evidence type="ECO:0000256" key="6">
    <source>
        <dbReference type="ARBA" id="ARBA00022777"/>
    </source>
</evidence>
<dbReference type="AlphaFoldDB" id="A0A7H4LSK4"/>
<evidence type="ECO:0000256" key="10">
    <source>
        <dbReference type="SAM" id="SignalP"/>
    </source>
</evidence>
<keyword evidence="6 12" id="KW-0418">Kinase</keyword>
<sequence length="596" mass="65743">MNRDNRVRAKKVQRLALLVTALLLNSSGWAASWNIGVLAMRGEVLTRSHWQPLEVMLNQQLTDQQFHIQPLDLQQMQEAVNNGTVQFVVTNPAQFVQLNSHSSLRWLASLRSSLGTSNVIGSVILTRRDSGISSPADLIGKTVGAIDPQAFGGYLLGYKALSDAGLRPERDLHLRFSGFPADALIYLLRERAVQAAIVPVCLLEKMADEGLVNKADFTAVIEGPAAIPCLTSTPLYPDWSFAALPAVSDALADRVTRALLNAPDNAVFHWGAPASTRQVEALLSEVQQHPQQRRLWLEVKNWLIQHRLIMGGIGLALLLLTLNYIWVMLLVRRRGRQLERNAIRLREQELALQTARQMSVLGEMTSGFAHELNQPLSAIRHYAQGCTIRLQKQDPQHPLLPALGHIDQQAQRGAETLRNLRHWVSQAHGEPGRAETWERISVRQAIDHVWQWLRMPQQFPGLLLNSDVDRPLTLVLPPVLLEQVLANLILNAAQAGAKMLWIDAVRDAGGVKIVLQDNGGGIAGAQLAQAFQPFVTSRQEGMGLGLVICQRLVRYVRGEISLANQTAPDGRPGVTVVLTFMQQGARSGNGDYSSTG</sequence>
<keyword evidence="4 12" id="KW-0808">Transferase</keyword>